<dbReference type="Pfam" id="PF07187">
    <property type="entry name" value="DUF1405"/>
    <property type="match status" value="1"/>
</dbReference>
<evidence type="ECO:0000256" key="1">
    <source>
        <dbReference type="SAM" id="Phobius"/>
    </source>
</evidence>
<keyword evidence="1" id="KW-0812">Transmembrane</keyword>
<keyword evidence="1" id="KW-0472">Membrane</keyword>
<dbReference type="InterPro" id="IPR009845">
    <property type="entry name" value="DUF1405"/>
</dbReference>
<keyword evidence="1" id="KW-1133">Transmembrane helix</keyword>
<dbReference type="KEGG" id="hlt:I7X12_09655"/>
<dbReference type="EMBL" id="CP065856">
    <property type="protein sequence ID" value="QPV64842.1"/>
    <property type="molecule type" value="Genomic_DNA"/>
</dbReference>
<feature type="transmembrane region" description="Helical" evidence="1">
    <location>
        <begin position="37"/>
        <end position="56"/>
    </location>
</feature>
<protein>
    <submittedName>
        <fullName evidence="2">DUF1405 domain-containing protein</fullName>
    </submittedName>
</protein>
<accession>A0A7U3WB47</accession>
<proteinExistence type="predicted"/>
<feature type="transmembrane region" description="Helical" evidence="1">
    <location>
        <begin position="137"/>
        <end position="156"/>
    </location>
</feature>
<dbReference type="PANTHER" id="PTHR40042:SF1">
    <property type="entry name" value="DUF1405 DOMAIN-CONTAINING PROTEIN"/>
    <property type="match status" value="1"/>
</dbReference>
<dbReference type="AlphaFoldDB" id="A0A7U3WB47"/>
<keyword evidence="3" id="KW-1185">Reference proteome</keyword>
<feature type="transmembrane region" description="Helical" evidence="1">
    <location>
        <begin position="68"/>
        <end position="91"/>
    </location>
</feature>
<evidence type="ECO:0000313" key="2">
    <source>
        <dbReference type="EMBL" id="QPV64842.1"/>
    </source>
</evidence>
<name>A0A7U3WB47_9EURY</name>
<organism evidence="2 3">
    <name type="scientific">Halosimplex litoreum</name>
    <dbReference type="NCBI Taxonomy" id="1198301"/>
    <lineage>
        <taxon>Archaea</taxon>
        <taxon>Methanobacteriati</taxon>
        <taxon>Methanobacteriota</taxon>
        <taxon>Stenosarchaea group</taxon>
        <taxon>Halobacteria</taxon>
        <taxon>Halobacteriales</taxon>
        <taxon>Haloarculaceae</taxon>
        <taxon>Halosimplex</taxon>
    </lineage>
</organism>
<gene>
    <name evidence="2" type="ORF">I7X12_09655</name>
</gene>
<dbReference type="RefSeq" id="WP_198063602.1">
    <property type="nucleotide sequence ID" value="NZ_CP065856.1"/>
</dbReference>
<dbReference type="OrthoDB" id="304519at2157"/>
<dbReference type="GeneID" id="60588758"/>
<evidence type="ECO:0000313" key="3">
    <source>
        <dbReference type="Proteomes" id="UP000595001"/>
    </source>
</evidence>
<dbReference type="Proteomes" id="UP000595001">
    <property type="component" value="Chromosome"/>
</dbReference>
<feature type="transmembrane region" description="Helical" evidence="1">
    <location>
        <begin position="206"/>
        <end position="227"/>
    </location>
</feature>
<feature type="transmembrane region" description="Helical" evidence="1">
    <location>
        <begin position="103"/>
        <end position="125"/>
    </location>
</feature>
<feature type="transmembrane region" description="Helical" evidence="1">
    <location>
        <begin position="168"/>
        <end position="186"/>
    </location>
</feature>
<dbReference type="PANTHER" id="PTHR40042">
    <property type="entry name" value="HYPOTHETICAL MEMBRANE SPANNING PROTEIN"/>
    <property type="match status" value="1"/>
</dbReference>
<sequence length="241" mass="26071">MDESPVGDERAEGGATDRHAVIPRRWARYYLENAPSLVWLVFANVAGVFVGVFFYLETLPEVETLAWPIYMDSPVATLLMALALATLLPNLGRRLDAAPANLVLAYLYTISFVWLVETGLWLALALNLQFGLYYPDVWRYFGVLVTHLLFIPEAYLLPHFGRTTPGALGLALALALGNDLVDYGFGLHPPLRYDTGALFSAGGLTTSGVVLTVGSVATSVVAVALAARAFPRLSTDPDAAQ</sequence>
<reference evidence="2 3" key="1">
    <citation type="submission" date="2020-12" db="EMBL/GenBank/DDBJ databases">
        <title>Halosimplex halophilum sp. nov. and Halosimplex salinum sp. nov., two new members of the genus Halosimplex.</title>
        <authorList>
            <person name="Cui H.L."/>
        </authorList>
    </citation>
    <scope>NUCLEOTIDE SEQUENCE [LARGE SCALE GENOMIC DNA]</scope>
    <source>
        <strain evidence="2 3">YGH94</strain>
    </source>
</reference>